<reference evidence="1" key="1">
    <citation type="submission" date="2020-11" db="EMBL/GenBank/DDBJ databases">
        <authorList>
            <person name="Whiteford S."/>
        </authorList>
    </citation>
    <scope>NUCLEOTIDE SEQUENCE</scope>
</reference>
<accession>A0A8S4EV97</accession>
<comment type="caution">
    <text evidence="1">The sequence shown here is derived from an EMBL/GenBank/DDBJ whole genome shotgun (WGS) entry which is preliminary data.</text>
</comment>
<gene>
    <name evidence="1" type="ORF">PLXY2_LOCUS6940</name>
</gene>
<dbReference type="Proteomes" id="UP000653454">
    <property type="component" value="Unassembled WGS sequence"/>
</dbReference>
<proteinExistence type="predicted"/>
<sequence>MPDPPGVHPGLSRALHRLLQGRHHVRRGEGARAPPEPPSAEARAHCIDSCKTDTMCGEVKVPEHHLSVSSDL</sequence>
<dbReference type="AlphaFoldDB" id="A0A8S4EV97"/>
<organism evidence="1 2">
    <name type="scientific">Plutella xylostella</name>
    <name type="common">Diamondback moth</name>
    <name type="synonym">Plutella maculipennis</name>
    <dbReference type="NCBI Taxonomy" id="51655"/>
    <lineage>
        <taxon>Eukaryota</taxon>
        <taxon>Metazoa</taxon>
        <taxon>Ecdysozoa</taxon>
        <taxon>Arthropoda</taxon>
        <taxon>Hexapoda</taxon>
        <taxon>Insecta</taxon>
        <taxon>Pterygota</taxon>
        <taxon>Neoptera</taxon>
        <taxon>Endopterygota</taxon>
        <taxon>Lepidoptera</taxon>
        <taxon>Glossata</taxon>
        <taxon>Ditrysia</taxon>
        <taxon>Yponomeutoidea</taxon>
        <taxon>Plutellidae</taxon>
        <taxon>Plutella</taxon>
    </lineage>
</organism>
<keyword evidence="2" id="KW-1185">Reference proteome</keyword>
<evidence type="ECO:0000313" key="1">
    <source>
        <dbReference type="EMBL" id="CAG9120037.1"/>
    </source>
</evidence>
<dbReference type="EMBL" id="CAJHNJ030000023">
    <property type="protein sequence ID" value="CAG9120037.1"/>
    <property type="molecule type" value="Genomic_DNA"/>
</dbReference>
<name>A0A8S4EV97_PLUXY</name>
<evidence type="ECO:0000313" key="2">
    <source>
        <dbReference type="Proteomes" id="UP000653454"/>
    </source>
</evidence>
<protein>
    <submittedName>
        <fullName evidence="1">(diamondback moth) hypothetical protein</fullName>
    </submittedName>
</protein>